<dbReference type="Proteomes" id="UP000193685">
    <property type="component" value="Unassembled WGS sequence"/>
</dbReference>
<evidence type="ECO:0000256" key="2">
    <source>
        <dbReference type="SAM" id="Phobius"/>
    </source>
</evidence>
<keyword evidence="2" id="KW-0472">Membrane</keyword>
<feature type="compositionally biased region" description="Basic and acidic residues" evidence="1">
    <location>
        <begin position="52"/>
        <end position="67"/>
    </location>
</feature>
<protein>
    <submittedName>
        <fullName evidence="3">Uncharacterized protein</fullName>
    </submittedName>
</protein>
<name>A0A1Y2FIT0_PROLT</name>
<dbReference type="RefSeq" id="XP_040725586.1">
    <property type="nucleotide sequence ID" value="XM_040869328.1"/>
</dbReference>
<evidence type="ECO:0000313" key="4">
    <source>
        <dbReference type="Proteomes" id="UP000193685"/>
    </source>
</evidence>
<feature type="region of interest" description="Disordered" evidence="1">
    <location>
        <begin position="201"/>
        <end position="243"/>
    </location>
</feature>
<dbReference type="AlphaFoldDB" id="A0A1Y2FIT0"/>
<proteinExistence type="predicted"/>
<accession>A0A1Y2FIT0</accession>
<reference evidence="3 4" key="1">
    <citation type="submission" date="2016-07" db="EMBL/GenBank/DDBJ databases">
        <title>Pervasive Adenine N6-methylation of Active Genes in Fungi.</title>
        <authorList>
            <consortium name="DOE Joint Genome Institute"/>
            <person name="Mondo S.J."/>
            <person name="Dannebaum R.O."/>
            <person name="Kuo R.C."/>
            <person name="Labutti K."/>
            <person name="Haridas S."/>
            <person name="Kuo A."/>
            <person name="Salamov A."/>
            <person name="Ahrendt S.R."/>
            <person name="Lipzen A."/>
            <person name="Sullivan W."/>
            <person name="Andreopoulos W.B."/>
            <person name="Clum A."/>
            <person name="Lindquist E."/>
            <person name="Daum C."/>
            <person name="Ramamoorthy G.K."/>
            <person name="Gryganskyi A."/>
            <person name="Culley D."/>
            <person name="Magnuson J.K."/>
            <person name="James T.Y."/>
            <person name="O'Malley M.A."/>
            <person name="Stajich J.E."/>
            <person name="Spatafora J.W."/>
            <person name="Visel A."/>
            <person name="Grigoriev I.V."/>
        </authorList>
    </citation>
    <scope>NUCLEOTIDE SEQUENCE [LARGE SCALE GENOMIC DNA]</scope>
    <source>
        <strain evidence="3 4">12-1054</strain>
    </source>
</reference>
<keyword evidence="2" id="KW-0812">Transmembrane</keyword>
<gene>
    <name evidence="3" type="ORF">BCR37DRAFT_379750</name>
</gene>
<dbReference type="GeneID" id="63785927"/>
<feature type="region of interest" description="Disordered" evidence="1">
    <location>
        <begin position="291"/>
        <end position="321"/>
    </location>
</feature>
<sequence>MKTLMQTSQPCIGLRILLFGTILIQGIFSGNCVSSKGKSPCVDPSGSASKTGPEHEGTIGDSGENKAGDASASGLSDTLMTTQVEFIIEQTFTVFEGDESCQDRCWREVFNYRSRRAEYTAPPPVHHHCNLGWIQFGWRTLETSLPKHILGEPDWFEDLFKRDFKNLEQPMEKGDPEASLRILAEVAILILDAVARGDTGKSSLPQVPGHAFHHYSNKKYPQNEKKNTRDPDHAGPIHKASPPTCYAGGTSEYTCHREYQFPTSFSSAIEGMTRVISDYCIYVKKKLQGNTQAESQQPSSSGSQASSSKEPHHWRPHRNKGPKQCRCQIAVVVNHFLYDRDIPDPMCNATAFAELFSYNQGSWYLVETGKKLIDQSEQLQAFPGANNIMKFNAMKTEWYLWCRHQTFFALASEMMGEAFPRPSGIPDLPVTDEEKEYFGKQTSLVYWLRTPKFLDTMATREASDQEPGPRPPVSLV</sequence>
<feature type="compositionally biased region" description="Basic and acidic residues" evidence="1">
    <location>
        <begin position="221"/>
        <end position="235"/>
    </location>
</feature>
<dbReference type="EMBL" id="MCFI01000009">
    <property type="protein sequence ID" value="ORY82715.1"/>
    <property type="molecule type" value="Genomic_DNA"/>
</dbReference>
<organism evidence="3 4">
    <name type="scientific">Protomyces lactucae-debilis</name>
    <dbReference type="NCBI Taxonomy" id="2754530"/>
    <lineage>
        <taxon>Eukaryota</taxon>
        <taxon>Fungi</taxon>
        <taxon>Dikarya</taxon>
        <taxon>Ascomycota</taxon>
        <taxon>Taphrinomycotina</taxon>
        <taxon>Taphrinomycetes</taxon>
        <taxon>Taphrinales</taxon>
        <taxon>Protomycetaceae</taxon>
        <taxon>Protomyces</taxon>
    </lineage>
</organism>
<evidence type="ECO:0000256" key="1">
    <source>
        <dbReference type="SAM" id="MobiDB-lite"/>
    </source>
</evidence>
<feature type="transmembrane region" description="Helical" evidence="2">
    <location>
        <begin position="12"/>
        <end position="30"/>
    </location>
</feature>
<feature type="compositionally biased region" description="Low complexity" evidence="1">
    <location>
        <begin position="292"/>
        <end position="308"/>
    </location>
</feature>
<feature type="region of interest" description="Disordered" evidence="1">
    <location>
        <begin position="43"/>
        <end position="74"/>
    </location>
</feature>
<keyword evidence="4" id="KW-1185">Reference proteome</keyword>
<feature type="compositionally biased region" description="Basic residues" evidence="1">
    <location>
        <begin position="312"/>
        <end position="321"/>
    </location>
</feature>
<keyword evidence="2" id="KW-1133">Transmembrane helix</keyword>
<comment type="caution">
    <text evidence="3">The sequence shown here is derived from an EMBL/GenBank/DDBJ whole genome shotgun (WGS) entry which is preliminary data.</text>
</comment>
<evidence type="ECO:0000313" key="3">
    <source>
        <dbReference type="EMBL" id="ORY82715.1"/>
    </source>
</evidence>